<dbReference type="PIRSF" id="PIRSF006809">
    <property type="entry name" value="GTP-binding_hflX_prd"/>
    <property type="match status" value="1"/>
</dbReference>
<evidence type="ECO:0000256" key="7">
    <source>
        <dbReference type="PIRSR" id="PIRSR006809-1"/>
    </source>
</evidence>
<dbReference type="GO" id="GO:0005525">
    <property type="term" value="F:GTP binding"/>
    <property type="evidence" value="ECO:0007669"/>
    <property type="project" value="UniProtKB-UniRule"/>
</dbReference>
<evidence type="ECO:0000256" key="2">
    <source>
        <dbReference type="ARBA" id="ARBA00022723"/>
    </source>
</evidence>
<evidence type="ECO:0000256" key="3">
    <source>
        <dbReference type="ARBA" id="ARBA00022741"/>
    </source>
</evidence>
<reference evidence="12 13" key="1">
    <citation type="journal article" date="2015" name="Genome Announc.">
        <title>Expanding the biotechnology potential of lactobacilli through comparative genomics of 213 strains and associated genera.</title>
        <authorList>
            <person name="Sun Z."/>
            <person name="Harris H.M."/>
            <person name="McCann A."/>
            <person name="Guo C."/>
            <person name="Argimon S."/>
            <person name="Zhang W."/>
            <person name="Yang X."/>
            <person name="Jeffery I.B."/>
            <person name="Cooney J.C."/>
            <person name="Kagawa T.F."/>
            <person name="Liu W."/>
            <person name="Song Y."/>
            <person name="Salvetti E."/>
            <person name="Wrobel A."/>
            <person name="Rasinkangas P."/>
            <person name="Parkhill J."/>
            <person name="Rea M.C."/>
            <person name="O'Sullivan O."/>
            <person name="Ritari J."/>
            <person name="Douillard F.P."/>
            <person name="Paul Ross R."/>
            <person name="Yang R."/>
            <person name="Briner A.E."/>
            <person name="Felis G.E."/>
            <person name="de Vos W.M."/>
            <person name="Barrangou R."/>
            <person name="Klaenhammer T.R."/>
            <person name="Caufield P.W."/>
            <person name="Cui Y."/>
            <person name="Zhang H."/>
            <person name="O'Toole P.W."/>
        </authorList>
    </citation>
    <scope>NUCLEOTIDE SEQUENCE [LARGE SCALE GENOMIC DNA]</scope>
    <source>
        <strain evidence="10 13">ATCC BAA-66</strain>
        <strain evidence="11 12">DSM 13344</strain>
    </source>
</reference>
<protein>
    <recommendedName>
        <fullName evidence="6">GTPase HflX</fullName>
    </recommendedName>
    <alternativeName>
        <fullName evidence="6">GTP-binding protein HflX</fullName>
    </alternativeName>
</protein>
<dbReference type="EMBL" id="JQAT01000004">
    <property type="protein sequence ID" value="KRN28190.1"/>
    <property type="molecule type" value="Genomic_DNA"/>
</dbReference>
<dbReference type="PATRIC" id="fig|81857.3.peg.1654"/>
<dbReference type="PANTHER" id="PTHR10229">
    <property type="entry name" value="GTP-BINDING PROTEIN HFLX"/>
    <property type="match status" value="1"/>
</dbReference>
<dbReference type="Pfam" id="PF13167">
    <property type="entry name" value="GTP-bdg_N"/>
    <property type="match status" value="1"/>
</dbReference>
<gene>
    <name evidence="6" type="primary">hflX</name>
    <name evidence="10" type="ORF">IV38_GL001643</name>
    <name evidence="11" type="ORF">IV40_GL001572</name>
</gene>
<keyword evidence="11" id="KW-0645">Protease</keyword>
<proteinExistence type="inferred from homology"/>
<dbReference type="Gene3D" id="3.40.50.11060">
    <property type="entry name" value="GTPase HflX, N-terminal domain"/>
    <property type="match status" value="1"/>
</dbReference>
<evidence type="ECO:0000313" key="10">
    <source>
        <dbReference type="EMBL" id="KRN28190.1"/>
    </source>
</evidence>
<feature type="binding site" evidence="7">
    <location>
        <begin position="327"/>
        <end position="330"/>
    </location>
    <ligand>
        <name>GTP</name>
        <dbReference type="ChEBI" id="CHEBI:37565"/>
    </ligand>
</feature>
<dbReference type="OrthoDB" id="9812272at2"/>
<dbReference type="AlphaFoldDB" id="A0A0R2FTY4"/>
<dbReference type="PANTHER" id="PTHR10229:SF4">
    <property type="entry name" value="GTPASE HFLX"/>
    <property type="match status" value="1"/>
</dbReference>
<evidence type="ECO:0000256" key="6">
    <source>
        <dbReference type="HAMAP-Rule" id="MF_00900"/>
    </source>
</evidence>
<keyword evidence="5 6" id="KW-0342">GTP-binding</keyword>
<evidence type="ECO:0000259" key="9">
    <source>
        <dbReference type="PROSITE" id="PS51705"/>
    </source>
</evidence>
<evidence type="ECO:0000313" key="12">
    <source>
        <dbReference type="Proteomes" id="UP000051645"/>
    </source>
</evidence>
<comment type="subunit">
    <text evidence="6">Monomer. Associates with the 50S ribosomal subunit.</text>
</comment>
<dbReference type="STRING" id="81857.IV38_GL001643"/>
<keyword evidence="2 8" id="KW-0479">Metal-binding</keyword>
<dbReference type="InterPro" id="IPR030394">
    <property type="entry name" value="G_HFLX_dom"/>
</dbReference>
<comment type="function">
    <text evidence="6">GTPase that associates with the 50S ribosomal subunit and may have a role during protein synthesis or ribosome biogenesis.</text>
</comment>
<dbReference type="RefSeq" id="WP_057770069.1">
    <property type="nucleotide sequence ID" value="NZ_JQAT01000004.1"/>
</dbReference>
<dbReference type="InterPro" id="IPR027417">
    <property type="entry name" value="P-loop_NTPase"/>
</dbReference>
<dbReference type="NCBIfam" id="TIGR03156">
    <property type="entry name" value="GTP_HflX"/>
    <property type="match status" value="1"/>
</dbReference>
<evidence type="ECO:0000256" key="4">
    <source>
        <dbReference type="ARBA" id="ARBA00022842"/>
    </source>
</evidence>
<dbReference type="EMBL" id="JQAZ01000005">
    <property type="protein sequence ID" value="KRN30934.1"/>
    <property type="molecule type" value="Genomic_DNA"/>
</dbReference>
<name>A0A0R2FTY4_9LACO</name>
<dbReference type="Gene3D" id="3.40.50.300">
    <property type="entry name" value="P-loop containing nucleotide triphosphate hydrolases"/>
    <property type="match status" value="1"/>
</dbReference>
<dbReference type="GO" id="GO:0003924">
    <property type="term" value="F:GTPase activity"/>
    <property type="evidence" value="ECO:0007669"/>
    <property type="project" value="UniProtKB-UniRule"/>
</dbReference>
<dbReference type="GO" id="GO:0043022">
    <property type="term" value="F:ribosome binding"/>
    <property type="evidence" value="ECO:0007669"/>
    <property type="project" value="TreeGrafter"/>
</dbReference>
<feature type="domain" description="Hflx-type G" evidence="9">
    <location>
        <begin position="200"/>
        <end position="370"/>
    </location>
</feature>
<dbReference type="InterPro" id="IPR016496">
    <property type="entry name" value="GTPase_HflX"/>
</dbReference>
<dbReference type="SUPFAM" id="SSF52540">
    <property type="entry name" value="P-loop containing nucleoside triphosphate hydrolases"/>
    <property type="match status" value="1"/>
</dbReference>
<dbReference type="InterPro" id="IPR042108">
    <property type="entry name" value="GTPase_HflX_N_sf"/>
</dbReference>
<evidence type="ECO:0000313" key="11">
    <source>
        <dbReference type="EMBL" id="KRN30934.1"/>
    </source>
</evidence>
<dbReference type="GO" id="GO:0005737">
    <property type="term" value="C:cytoplasm"/>
    <property type="evidence" value="ECO:0007669"/>
    <property type="project" value="UniProtKB-SubCell"/>
</dbReference>
<dbReference type="GO" id="GO:0006508">
    <property type="term" value="P:proteolysis"/>
    <property type="evidence" value="ECO:0007669"/>
    <property type="project" value="UniProtKB-KW"/>
</dbReference>
<dbReference type="CDD" id="cd01878">
    <property type="entry name" value="HflX"/>
    <property type="match status" value="1"/>
</dbReference>
<feature type="binding site" evidence="7">
    <location>
        <begin position="239"/>
        <end position="243"/>
    </location>
    <ligand>
        <name>GTP</name>
        <dbReference type="ChEBI" id="CHEBI:37565"/>
    </ligand>
</feature>
<dbReference type="Proteomes" id="UP000051645">
    <property type="component" value="Unassembled WGS sequence"/>
</dbReference>
<comment type="caution">
    <text evidence="11">The sequence shown here is derived from an EMBL/GenBank/DDBJ whole genome shotgun (WGS) entry which is preliminary data.</text>
</comment>
<dbReference type="Pfam" id="PF01926">
    <property type="entry name" value="MMR_HSR1"/>
    <property type="match status" value="1"/>
</dbReference>
<keyword evidence="3 6" id="KW-0547">Nucleotide-binding</keyword>
<keyword evidence="1 6" id="KW-0963">Cytoplasm</keyword>
<accession>A0A0R2FTY4</accession>
<comment type="subcellular location">
    <subcellularLocation>
        <location evidence="6">Cytoplasm</location>
    </subcellularLocation>
    <text evidence="6">May associate with membranes.</text>
</comment>
<dbReference type="InterPro" id="IPR032305">
    <property type="entry name" value="GTP-bd_M"/>
</dbReference>
<feature type="binding site" evidence="7">
    <location>
        <begin position="261"/>
        <end position="264"/>
    </location>
    <ligand>
        <name>GTP</name>
        <dbReference type="ChEBI" id="CHEBI:37565"/>
    </ligand>
</feature>
<dbReference type="HAMAP" id="MF_00900">
    <property type="entry name" value="GTPase_HflX"/>
    <property type="match status" value="1"/>
</dbReference>
<feature type="binding site" evidence="7">
    <location>
        <begin position="206"/>
        <end position="213"/>
    </location>
    <ligand>
        <name>GTP</name>
        <dbReference type="ChEBI" id="CHEBI:37565"/>
    </ligand>
</feature>
<evidence type="ECO:0000256" key="1">
    <source>
        <dbReference type="ARBA" id="ARBA00022490"/>
    </source>
</evidence>
<keyword evidence="11" id="KW-0378">Hydrolase</keyword>
<dbReference type="GO" id="GO:0008233">
    <property type="term" value="F:peptidase activity"/>
    <property type="evidence" value="ECO:0007669"/>
    <property type="project" value="UniProtKB-KW"/>
</dbReference>
<keyword evidence="12" id="KW-1185">Reference proteome</keyword>
<dbReference type="InterPro" id="IPR006073">
    <property type="entry name" value="GTP-bd"/>
</dbReference>
<feature type="binding site" evidence="8">
    <location>
        <position position="213"/>
    </location>
    <ligand>
        <name>Mg(2+)</name>
        <dbReference type="ChEBI" id="CHEBI:18420"/>
    </ligand>
</feature>
<dbReference type="GO" id="GO:0046872">
    <property type="term" value="F:metal ion binding"/>
    <property type="evidence" value="ECO:0007669"/>
    <property type="project" value="UniProtKB-KW"/>
</dbReference>
<sequence length="424" mass="47230">MEAETNPQTRVIITGVSQRRPNFDYTMTELGELATANDMQVVGDLRQIADRPIAATYFGTGKVAEIKAYAEEMDAAVILVNDELSPSQIRNLEKETGKTIIDRTQLILDIFANRAQTKQAKYQVEIAQLQYQLPRLHPSANRLDQQGGGGGLANRGAGETKLEMNRRVIQKRITHLRHALKEQEKTQETQSQQRAKSQLPVVALVGYTNAGKSTTMNGLLKLYSEHGAEKQVFTKNMLFATLDTSVREITLPSHQKFLLSDTVGFVSRLPHNLVEAFKATLSEAVNADLIIQVVDYADPNYHDMIAVTDKTLAQIGAGDIPRIDAFNKADLRTDTPYPEINGNEIVYSATDKKSLAELATLIEQKIAAQYPTLTYLFPYTDGKALSALNEHAAILKQDYQENGTLVTARINPNSRDYWSKYEVD</sequence>
<dbReference type="Proteomes" id="UP000051751">
    <property type="component" value="Unassembled WGS sequence"/>
</dbReference>
<evidence type="ECO:0000256" key="5">
    <source>
        <dbReference type="ARBA" id="ARBA00023134"/>
    </source>
</evidence>
<evidence type="ECO:0000313" key="13">
    <source>
        <dbReference type="Proteomes" id="UP000051751"/>
    </source>
</evidence>
<keyword evidence="4 8" id="KW-0460">Magnesium</keyword>
<dbReference type="InterPro" id="IPR025121">
    <property type="entry name" value="GTPase_HflX_N"/>
</dbReference>
<dbReference type="Gene3D" id="6.10.250.2860">
    <property type="match status" value="1"/>
</dbReference>
<feature type="binding site" evidence="8">
    <location>
        <position position="241"/>
    </location>
    <ligand>
        <name>Mg(2+)</name>
        <dbReference type="ChEBI" id="CHEBI:18420"/>
    </ligand>
</feature>
<dbReference type="Pfam" id="PF16360">
    <property type="entry name" value="GTP-bdg_M"/>
    <property type="match status" value="1"/>
</dbReference>
<comment type="cofactor">
    <cofactor evidence="8">
        <name>Mg(2+)</name>
        <dbReference type="ChEBI" id="CHEBI:18420"/>
    </cofactor>
</comment>
<comment type="similarity">
    <text evidence="6">Belongs to the TRAFAC class OBG-HflX-like GTPase superfamily. HflX GTPase family.</text>
</comment>
<organism evidence="11 12">
    <name type="scientific">Lactobacillus selangorensis</name>
    <dbReference type="NCBI Taxonomy" id="81857"/>
    <lineage>
        <taxon>Bacteria</taxon>
        <taxon>Bacillati</taxon>
        <taxon>Bacillota</taxon>
        <taxon>Bacilli</taxon>
        <taxon>Lactobacillales</taxon>
        <taxon>Lactobacillaceae</taxon>
        <taxon>Lactobacillus</taxon>
    </lineage>
</organism>
<evidence type="ECO:0000256" key="8">
    <source>
        <dbReference type="PIRSR" id="PIRSR006809-2"/>
    </source>
</evidence>
<feature type="binding site" evidence="7">
    <location>
        <begin position="348"/>
        <end position="350"/>
    </location>
    <ligand>
        <name>GTP</name>
        <dbReference type="ChEBI" id="CHEBI:37565"/>
    </ligand>
</feature>
<dbReference type="FunFam" id="3.40.50.11060:FF:000001">
    <property type="entry name" value="GTPase HflX"/>
    <property type="match status" value="1"/>
</dbReference>
<dbReference type="PROSITE" id="PS51705">
    <property type="entry name" value="G_HFLX"/>
    <property type="match status" value="1"/>
</dbReference>